<dbReference type="InterPro" id="IPR010309">
    <property type="entry name" value="E3_Ub_ligase_DUF908"/>
</dbReference>
<evidence type="ECO:0000313" key="15">
    <source>
        <dbReference type="EMBL" id="ODQ77494.1"/>
    </source>
</evidence>
<keyword evidence="7 12" id="KW-0833">Ubl conjugation pathway</keyword>
<dbReference type="PROSITE" id="PS50237">
    <property type="entry name" value="HECT"/>
    <property type="match status" value="1"/>
</dbReference>
<evidence type="ECO:0000256" key="4">
    <source>
        <dbReference type="ARBA" id="ARBA00012485"/>
    </source>
</evidence>
<dbReference type="SUPFAM" id="SSF48371">
    <property type="entry name" value="ARM repeat"/>
    <property type="match status" value="1"/>
</dbReference>
<organism evidence="15 16">
    <name type="scientific">Babjeviella inositovora NRRL Y-12698</name>
    <dbReference type="NCBI Taxonomy" id="984486"/>
    <lineage>
        <taxon>Eukaryota</taxon>
        <taxon>Fungi</taxon>
        <taxon>Dikarya</taxon>
        <taxon>Ascomycota</taxon>
        <taxon>Saccharomycotina</taxon>
        <taxon>Pichiomycetes</taxon>
        <taxon>Serinales incertae sedis</taxon>
        <taxon>Babjeviella</taxon>
    </lineage>
</organism>
<sequence>MIITKRDHAKLLERALPIKGLIEDLVSCDLALLPSKLNALTAWEKPKGDLCHWIPLLNRFDSILEDLVKKYALDAEHVPLRELDRTDQTLSTACLAYTALLLRHCSNKHIYASTHHLYNLVGSCSVPLRLATLHVLVLVAESACVTHSSKNAASAEVKARILALARFFPPATHNHSGDDHIGLYDCISNKKKIPSKWRALDFEYFKTTAKTVPLFPKDQPLKHDVKSKKDAPKDAKEDIAGKHGNSLSDKTGDTPAGVEVSRKASKKKKKTQTHTIYTEGLAHFTLPQDEVRKLSLAQIYDRAVSVPPAAWFQLGLKAPVAKAFNNQSFEALQLRENLVQIRCLAIAYIVCVNDTSLVTSQLFEFDPYIFSYLVDLVSPANSVSPPVYAAAVKALSCIAFRRTWSSDIVRALSANVSHGVLFQMLRVIYKAAKDEDPALDDAASAELLVEMLGRILETKSLAVSLTSAGLMTHLLDFLALRTTKRRISNASLHLLDALILSYPEMLDTFIDNEGFSRLVDAIVYEVNFAVANPEFAGGKPQGCIVHYEVSFRQAQYFKTLLKFVLHLLQTDTSDRMRNLFDSALLVALNEIVLRPQMFGPTIITGTLNILATIIHNEPSSYAILQEAGCLDRVLANYATLFGPSSGLFTAMVEIVEAICLNTVGLKKVIDMGILPTFFQSFLVSDYSKDHVRAIDTSNTEQLGSLIEELGRHYPELRPIIVQEVIKLAAAVPRAASGLLPGTELYTSPQGAFYHSISEDVLNLEKGAEDLKEWEITEGSFMVDRATLFLSSLVQESGMARALMEKMPFARWLDFLAVANAPYDFVFSDSILSITGVLKFLDEEDRKYGLGDGSIIDALLAWLESVDAFLQFDHAARGTSAFLAMARDGQISAASSLLQNLAHLSALLVVFMDIYCNPYNLFPVRITQLSQIFAGAKGQRLMELLGCLFQSCALEEAFLRCSMPDEATTLTSPPKNPDVPPLQFSHGELSLTPVKNDKNSAKYKNSVQIRFLTNRIQVAVAACFSAMANLPMAKKQEAQVLKASLVATSNHLATTLIRLMDVTVDDPAAQGSYVAVVVNLLCFVLTGKSRTGQEHLQTVLAICFMQQGGFMRSRAVLVHHWQLLYTLDTERLRAAQNLKYLPNTVECATLVIISQLLNLFTKVLNGDQIEKIPAVNHLYNNGIINAQEVSANFVVQAKLLLMGFLDTVMDGKYPFDEDIITRLTPLAIHRFLEINRFVFTNNGELHVSHAGALAQLDSARSSSKVAYLRSLGMPEAVAVDFVKEHDVYDVPAHQPDDIDDDEWDGIVEKCLQKGYVKPEAHLVSPQYREYRFLNELDDLRAKNRGRFLERWLLIPQFSPKSVFKVHEVVDGAFEKDPEDIPHVVLEYLYSFDMADVGNKEKLASMLTLLSLFMSDSKVFYRESTLELVDEFMGFFEDVLQPEHLNQPWFSKALLVFERILSYSDIPVAEELAIEGKLRFPVVPGHPSISRETYEGTFMRVLALDVEISDIDTAISLTRILILFGRRTENTSKMIEAGVVKRIVTSVAVFNASDKFFILQESLIALFRRCFESPEVIRRTMEAELRRVLATKGRFSPGTHKDINVVVKETSAMVVRAPEVYVEVGSKEMRIHDCTKPLMTSLVELAVPPILEGPSAKPLDDPTGIMDLLLSELMAAKKHNWFEDPEPSEPFTSEQVAAKEADQKAKDALSQFKGGITKNPHCAYACFLLQAMVELLASYKLAKIEFVSYSKKHKAFGVAKASSTSMNFLLHQVLPTHSLADGKADASERPKMVSRLAKMAIVAFVSSPLGEDGKKEDPDMQLIRKYTVESIARVLQEAFVSSDVAKKRFGMIVDLVRLSESLVLKEYRECLGKGLDKGSTELDCYYIGRLMLEKALPAQFSAVISDVDFNFPGAKEVINACIGPLRTLCKLKIQFQDLFRSAGGEGEGEEEEALSDDDKEDTPDLFKNSTLGMYDVEDSEEEEDYDEMDYDEREPLEVVYSEDEVTDEELEEDSDDVDMEEPEAWSGEDVSMSEPDEITERGFVEIETEDSSSEMSEESLQSEISFDDDFDDDEISVGSDDALDEWMDNYASDGEETGPTAFLEDDDDEEEDELESDIDSAAGDYAIVESGIEHFANGGVGNRRGSRSGMIEDLMSAFGELSRANGGSIFREGGGINVPGSDAISILDRLFDKKKKDKLSLAPNFVIKSTLESWKYVAAMFSLSHESYAAAPAILNRIFDVSLELSVAKRAAEEQARAARTSKLQVKREERERQRRESETARRNAPVVTPAVEPILMLIGGREVDISGTDIDPDFFEALPEDMREEVFTQHIRERRAEATVAGGDTREIDPQFLDALPPQIREEILQQEAMANRFEETEELDNDEAIEGEEEEEEETDVVVPKLKQRLFFTPLLDRAGVASLTKLMFLPQTFKERGAMHALMEYLCSSKQTRTEILGLLLSVLEGTGGQKSLEKCYAQLCSRVKKGREAGEFPVGATPLVVATQTLEALQYLLEADPHTRFYFLVEHEAVRKGKKKFKDTIDKAKKYPVNALLAFVEKKLVQNEPILMDLVSRVVQVATRPLALKGKTEMDKNNDGNATLGSMADHVPAALHALAPLLSEASLTHLVSILIADECSSRTFQQVLGAMQNLSLVSNALTVFPRELSLQASRLGGLIVGDLRDLATDITSTPAAEELCGITINKFVPPSSDQAKLLRVLTALDYLFGGTQTVEQLSLLYTKIALGPLWDALSSCLRVLEERAALTNVATVLLPLIEALMVVCKHSRVKDLQTKDVYTVRKDFLKEPIESLFFAFTDEHKKILNLMVRVNPKLMSGPFAMLVKNPRVLEFDNKRNYFDRQLHKDGERPTLNVSVGRDLVFLDSYRALFFKSKEEMKNAKLDIKFKGEDGVDAGGVTREWYLVLSRQMFNPDYALFAPVASDKTTFHPNRTSWVNPEHLSFFKFIGRIIGKAIYDGFFLDCHFSRAVYKQILGCPLSLKDMETLDLEYFKSLIWMLENDITDIIIEDFSVETDDYGEHKVIDLIPDGRNVPVTQENKQDYVRRVVAYRLQTSIAEQMDNFLQGFHDIIPRDLIAIFDEQELELLISGLPDIDVDDWKNNSNYVNYSGSSPQIQWFWRAVRSFDVEERAKLLQFATGTSKVPLNGFKELSGVNGIAKFSIHRDYGKTDRLPSSHTCFNQIDLPEYDSYEQLRGSLLLATTEGHEGFGLA</sequence>
<evidence type="ECO:0000256" key="7">
    <source>
        <dbReference type="ARBA" id="ARBA00022786"/>
    </source>
</evidence>
<dbReference type="GO" id="GO:0005634">
    <property type="term" value="C:nucleus"/>
    <property type="evidence" value="ECO:0007669"/>
    <property type="project" value="UniProtKB-SubCell"/>
</dbReference>
<dbReference type="InterPro" id="IPR050409">
    <property type="entry name" value="E3_ubiq-protein_ligase"/>
</dbReference>
<feature type="compositionally biased region" description="Acidic residues" evidence="13">
    <location>
        <begin position="2063"/>
        <end position="2085"/>
    </location>
</feature>
<dbReference type="InterPro" id="IPR035983">
    <property type="entry name" value="Hect_E3_ubiquitin_ligase"/>
</dbReference>
<feature type="compositionally biased region" description="Acidic residues" evidence="13">
    <location>
        <begin position="1973"/>
        <end position="2021"/>
    </location>
</feature>
<dbReference type="SMART" id="SM00119">
    <property type="entry name" value="HECTc"/>
    <property type="match status" value="1"/>
</dbReference>
<evidence type="ECO:0000256" key="10">
    <source>
        <dbReference type="ARBA" id="ARBA00034494"/>
    </source>
</evidence>
<dbReference type="Gene3D" id="3.30.2160.10">
    <property type="entry name" value="Hect, E3 ligase catalytic domain"/>
    <property type="match status" value="1"/>
</dbReference>
<evidence type="ECO:0000256" key="8">
    <source>
        <dbReference type="ARBA" id="ARBA00022816"/>
    </source>
</evidence>
<evidence type="ECO:0000256" key="3">
    <source>
        <dbReference type="ARBA" id="ARBA00004906"/>
    </source>
</evidence>
<comment type="subcellular location">
    <subcellularLocation>
        <location evidence="2">Nucleus</location>
    </subcellularLocation>
</comment>
<dbReference type="OrthoDB" id="8068875at2759"/>
<dbReference type="FunFam" id="3.90.1750.10:FF:000003">
    <property type="entry name" value="E3 ubiquitin-protein ligase UPL1"/>
    <property type="match status" value="1"/>
</dbReference>
<dbReference type="CDD" id="cd00078">
    <property type="entry name" value="HECTc"/>
    <property type="match status" value="1"/>
</dbReference>
<comment type="pathway">
    <text evidence="3">Protein modification; protein ubiquitination.</text>
</comment>
<dbReference type="GO" id="GO:0005737">
    <property type="term" value="C:cytoplasm"/>
    <property type="evidence" value="ECO:0007669"/>
    <property type="project" value="TreeGrafter"/>
</dbReference>
<dbReference type="Gene3D" id="3.90.1750.10">
    <property type="entry name" value="Hect, E3 ligase catalytic domains"/>
    <property type="match status" value="1"/>
</dbReference>
<dbReference type="EC" id="2.3.2.26" evidence="4"/>
<dbReference type="InterPro" id="IPR025527">
    <property type="entry name" value="HUWE1/Rev1_UBM"/>
</dbReference>
<evidence type="ECO:0000256" key="12">
    <source>
        <dbReference type="PROSITE-ProRule" id="PRU00104"/>
    </source>
</evidence>
<dbReference type="UniPathway" id="UPA00143"/>
<name>A0A1E3QJ67_9ASCO</name>
<proteinExistence type="inferred from homology"/>
<dbReference type="GeneID" id="30147802"/>
<feature type="domain" description="HECT" evidence="14">
    <location>
        <begin position="2886"/>
        <end position="3222"/>
    </location>
</feature>
<feature type="compositionally biased region" description="Basic and acidic residues" evidence="13">
    <location>
        <begin position="2264"/>
        <end position="2280"/>
    </location>
</feature>
<feature type="region of interest" description="Disordered" evidence="13">
    <location>
        <begin position="216"/>
        <end position="270"/>
    </location>
</feature>
<dbReference type="GO" id="GO:0051028">
    <property type="term" value="P:mRNA transport"/>
    <property type="evidence" value="ECO:0007669"/>
    <property type="project" value="UniProtKB-KW"/>
</dbReference>
<evidence type="ECO:0000256" key="2">
    <source>
        <dbReference type="ARBA" id="ARBA00004123"/>
    </source>
</evidence>
<feature type="compositionally biased region" description="Acidic residues" evidence="13">
    <location>
        <begin position="1944"/>
        <end position="1961"/>
    </location>
</feature>
<comment type="similarity">
    <text evidence="10">Belongs to the UPL family. TOM1/PTR1 subfamily.</text>
</comment>
<dbReference type="InterPro" id="IPR016024">
    <property type="entry name" value="ARM-type_fold"/>
</dbReference>
<keyword evidence="8" id="KW-0509">mRNA transport</keyword>
<dbReference type="GO" id="GO:0006511">
    <property type="term" value="P:ubiquitin-dependent protein catabolic process"/>
    <property type="evidence" value="ECO:0007669"/>
    <property type="project" value="TreeGrafter"/>
</dbReference>
<keyword evidence="16" id="KW-1185">Reference proteome</keyword>
<dbReference type="EMBL" id="KV454440">
    <property type="protein sequence ID" value="ODQ77494.1"/>
    <property type="molecule type" value="Genomic_DNA"/>
</dbReference>
<dbReference type="Gene3D" id="3.30.2410.10">
    <property type="entry name" value="Hect, E3 ligase catalytic domain"/>
    <property type="match status" value="1"/>
</dbReference>
<dbReference type="InterPro" id="IPR000569">
    <property type="entry name" value="HECT_dom"/>
</dbReference>
<evidence type="ECO:0000313" key="16">
    <source>
        <dbReference type="Proteomes" id="UP000094336"/>
    </source>
</evidence>
<feature type="compositionally biased region" description="Acidic residues" evidence="13">
    <location>
        <begin position="2101"/>
        <end position="2115"/>
    </location>
</feature>
<evidence type="ECO:0000256" key="5">
    <source>
        <dbReference type="ARBA" id="ARBA00022448"/>
    </source>
</evidence>
<dbReference type="PANTHER" id="PTHR11254">
    <property type="entry name" value="HECT DOMAIN UBIQUITIN-PROTEIN LIGASE"/>
    <property type="match status" value="1"/>
</dbReference>
<evidence type="ECO:0000256" key="11">
    <source>
        <dbReference type="ARBA" id="ARBA00076267"/>
    </source>
</evidence>
<feature type="region of interest" description="Disordered" evidence="13">
    <location>
        <begin position="2256"/>
        <end position="2284"/>
    </location>
</feature>
<dbReference type="GO" id="GO:0000209">
    <property type="term" value="P:protein polyubiquitination"/>
    <property type="evidence" value="ECO:0007669"/>
    <property type="project" value="TreeGrafter"/>
</dbReference>
<dbReference type="Proteomes" id="UP000094336">
    <property type="component" value="Unassembled WGS sequence"/>
</dbReference>
<evidence type="ECO:0000256" key="9">
    <source>
        <dbReference type="ARBA" id="ARBA00023242"/>
    </source>
</evidence>
<feature type="active site" description="Glycyl thioester intermediate" evidence="12">
    <location>
        <position position="3189"/>
    </location>
</feature>
<keyword evidence="6" id="KW-0808">Transferase</keyword>
<dbReference type="Pfam" id="PF14377">
    <property type="entry name" value="UBM"/>
    <property type="match status" value="2"/>
</dbReference>
<dbReference type="Pfam" id="PF00632">
    <property type="entry name" value="HECT"/>
    <property type="match status" value="1"/>
</dbReference>
<dbReference type="RefSeq" id="XP_018982822.1">
    <property type="nucleotide sequence ID" value="XM_019129949.1"/>
</dbReference>
<comment type="catalytic activity">
    <reaction evidence="1">
        <text>S-ubiquitinyl-[E2 ubiquitin-conjugating enzyme]-L-cysteine + [acceptor protein]-L-lysine = [E2 ubiquitin-conjugating enzyme]-L-cysteine + N(6)-ubiquitinyl-[acceptor protein]-L-lysine.</text>
        <dbReference type="EC" id="2.3.2.26"/>
    </reaction>
</comment>
<dbReference type="InterPro" id="IPR010314">
    <property type="entry name" value="E3_Ub_ligase_DUF913"/>
</dbReference>
<feature type="compositionally biased region" description="Acidic residues" evidence="13">
    <location>
        <begin position="2044"/>
        <end position="2055"/>
    </location>
</feature>
<dbReference type="Pfam" id="PF06012">
    <property type="entry name" value="DUF908"/>
    <property type="match status" value="1"/>
</dbReference>
<keyword evidence="5" id="KW-0813">Transport</keyword>
<feature type="compositionally biased region" description="Basic and acidic residues" evidence="13">
    <location>
        <begin position="219"/>
        <end position="241"/>
    </location>
</feature>
<dbReference type="PANTHER" id="PTHR11254:SF67">
    <property type="entry name" value="E3 UBIQUITIN-PROTEIN LIGASE HUWE1"/>
    <property type="match status" value="1"/>
</dbReference>
<feature type="region of interest" description="Disordered" evidence="13">
    <location>
        <begin position="1940"/>
        <end position="2115"/>
    </location>
</feature>
<dbReference type="SUPFAM" id="SSF56204">
    <property type="entry name" value="Hect, E3 ligase catalytic domain"/>
    <property type="match status" value="1"/>
</dbReference>
<dbReference type="GO" id="GO:0061630">
    <property type="term" value="F:ubiquitin protein ligase activity"/>
    <property type="evidence" value="ECO:0007669"/>
    <property type="project" value="UniProtKB-EC"/>
</dbReference>
<gene>
    <name evidence="15" type="ORF">BABINDRAFT_163505</name>
</gene>
<evidence type="ECO:0000256" key="1">
    <source>
        <dbReference type="ARBA" id="ARBA00000885"/>
    </source>
</evidence>
<dbReference type="Pfam" id="PF06025">
    <property type="entry name" value="DUF913"/>
    <property type="match status" value="1"/>
</dbReference>
<reference evidence="16" key="1">
    <citation type="submission" date="2016-05" db="EMBL/GenBank/DDBJ databases">
        <title>Comparative genomics of biotechnologically important yeasts.</title>
        <authorList>
            <consortium name="DOE Joint Genome Institute"/>
            <person name="Riley R."/>
            <person name="Haridas S."/>
            <person name="Wolfe K.H."/>
            <person name="Lopes M.R."/>
            <person name="Hittinger C.T."/>
            <person name="Goker M."/>
            <person name="Salamov A."/>
            <person name="Wisecaver J."/>
            <person name="Long T.M."/>
            <person name="Aerts A.L."/>
            <person name="Barry K."/>
            <person name="Choi C."/>
            <person name="Clum A."/>
            <person name="Coughlan A.Y."/>
            <person name="Deshpande S."/>
            <person name="Douglass A.P."/>
            <person name="Hanson S.J."/>
            <person name="Klenk H.-P."/>
            <person name="Labutti K."/>
            <person name="Lapidus A."/>
            <person name="Lindquist E."/>
            <person name="Lipzen A."/>
            <person name="Meier-Kolthoff J.P."/>
            <person name="Ohm R.A."/>
            <person name="Otillar R.P."/>
            <person name="Pangilinan J."/>
            <person name="Peng Y."/>
            <person name="Rokas A."/>
            <person name="Rosa C.A."/>
            <person name="Scheuner C."/>
            <person name="Sibirny A.A."/>
            <person name="Slot J.C."/>
            <person name="Stielow J.B."/>
            <person name="Sun H."/>
            <person name="Kurtzman C.P."/>
            <person name="Blackwell M."/>
            <person name="Grigoriev I.V."/>
            <person name="Jeffries T.W."/>
        </authorList>
    </citation>
    <scope>NUCLEOTIDE SEQUENCE [LARGE SCALE GENOMIC DNA]</scope>
    <source>
        <strain evidence="16">NRRL Y-12698</strain>
    </source>
</reference>
<protein>
    <recommendedName>
        <fullName evidence="4">HECT-type E3 ubiquitin transferase</fullName>
        <ecNumber evidence="4">2.3.2.26</ecNumber>
    </recommendedName>
    <alternativeName>
        <fullName evidence="11">HECT-type E3 ubiquitin transferase TOM1</fullName>
    </alternativeName>
</protein>
<dbReference type="FunFam" id="3.30.2160.10:FF:000001">
    <property type="entry name" value="E3 ubiquitin-protein ligase NEDD4-like"/>
    <property type="match status" value="1"/>
</dbReference>
<evidence type="ECO:0000259" key="14">
    <source>
        <dbReference type="PROSITE" id="PS50237"/>
    </source>
</evidence>
<dbReference type="FunFam" id="3.30.2410.10:FF:000004">
    <property type="entry name" value="E3 ubiquitin-protein ligase HUWE1, variant"/>
    <property type="match status" value="1"/>
</dbReference>
<keyword evidence="9" id="KW-0539">Nucleus</keyword>
<evidence type="ECO:0000256" key="6">
    <source>
        <dbReference type="ARBA" id="ARBA00022679"/>
    </source>
</evidence>
<accession>A0A1E3QJ67</accession>
<evidence type="ECO:0000256" key="13">
    <source>
        <dbReference type="SAM" id="MobiDB-lite"/>
    </source>
</evidence>
<dbReference type="STRING" id="984486.A0A1E3QJ67"/>